<keyword evidence="1" id="KW-0328">Glycosyltransferase</keyword>
<reference evidence="1 2" key="1">
    <citation type="submission" date="2019-07" db="EMBL/GenBank/DDBJ databases">
        <title>Rapid identification of Enteric Bacteria from Whole Genome Sequences (WGS) using Average Nucleotide Identity (ANI).</title>
        <authorList>
            <person name="Lane C."/>
        </authorList>
    </citation>
    <scope>NUCLEOTIDE SEQUENCE [LARGE SCALE GENOMIC DNA]</scope>
    <source>
        <strain evidence="1 2">2016D-0084</strain>
    </source>
</reference>
<dbReference type="GO" id="GO:0016757">
    <property type="term" value="F:glycosyltransferase activity"/>
    <property type="evidence" value="ECO:0007669"/>
    <property type="project" value="UniProtKB-KW"/>
</dbReference>
<evidence type="ECO:0000313" key="2">
    <source>
        <dbReference type="Proteomes" id="UP000321629"/>
    </source>
</evidence>
<dbReference type="Proteomes" id="UP000321629">
    <property type="component" value="Unassembled WGS sequence"/>
</dbReference>
<proteinExistence type="predicted"/>
<organism evidence="1 2">
    <name type="scientific">Campylobacter volucris</name>
    <dbReference type="NCBI Taxonomy" id="1031542"/>
    <lineage>
        <taxon>Bacteria</taxon>
        <taxon>Pseudomonadati</taxon>
        <taxon>Campylobacterota</taxon>
        <taxon>Epsilonproteobacteria</taxon>
        <taxon>Campylobacterales</taxon>
        <taxon>Campylobacteraceae</taxon>
        <taxon>Campylobacter</taxon>
    </lineage>
</organism>
<sequence>MKKIAIQLYGHMRTYKYTYENFFKYIIFPNINDGYAVDIFIHTWEQFNRYKSCWYDHNLAFPTLNNKLLTENDIDEIKDIYKPVCFLLEELGENVNGQSISLDRVANLRLEYENYNKIKYDYIFTTRPDILFYRKIRIKHYLDLYENEVELKGTLPNKFLFSSTILFRLGVIDGRYANEGDLVFFSNFDARWSDIFRGNIPRIFMCAYGDDFIMLRENMLNEEYLIPPKQRQIKILEDYFLKENKMCNRNLLSFQTKHGTAKSRIQNQLSYKLGQTLIINSKSIFGILCMPIYIISTIINHNQEQKIYKAKIKKDPSLKLPPLESYPDYKEAIKLKNHLSYKLGQALIKANKTWYKGGYVKLWFEIGRLKREFKKKINFI</sequence>
<dbReference type="AlphaFoldDB" id="A0A5C7E147"/>
<evidence type="ECO:0000313" key="1">
    <source>
        <dbReference type="EMBL" id="TXE88340.1"/>
    </source>
</evidence>
<accession>A0A5C7E147</accession>
<protein>
    <submittedName>
        <fullName evidence="1">Galactosyltransferase</fullName>
    </submittedName>
</protein>
<gene>
    <name evidence="1" type="ORF">FPD38_03305</name>
</gene>
<name>A0A5C7E147_9BACT</name>
<comment type="caution">
    <text evidence="1">The sequence shown here is derived from an EMBL/GenBank/DDBJ whole genome shotgun (WGS) entry which is preliminary data.</text>
</comment>
<keyword evidence="1" id="KW-0808">Transferase</keyword>
<dbReference type="EMBL" id="VOWJ01000021">
    <property type="protein sequence ID" value="TXE88340.1"/>
    <property type="molecule type" value="Genomic_DNA"/>
</dbReference>
<dbReference type="RefSeq" id="WP_147555369.1">
    <property type="nucleotide sequence ID" value="NZ_VOWJ01000021.1"/>
</dbReference>